<feature type="transmembrane region" description="Helical" evidence="5">
    <location>
        <begin position="303"/>
        <end position="326"/>
    </location>
</feature>
<dbReference type="GO" id="GO:0005886">
    <property type="term" value="C:plasma membrane"/>
    <property type="evidence" value="ECO:0007669"/>
    <property type="project" value="UniProtKB-SubCell"/>
</dbReference>
<keyword evidence="4 5" id="KW-0472">Membrane</keyword>
<evidence type="ECO:0000256" key="4">
    <source>
        <dbReference type="ARBA" id="ARBA00023136"/>
    </source>
</evidence>
<evidence type="ECO:0000256" key="3">
    <source>
        <dbReference type="ARBA" id="ARBA00022989"/>
    </source>
</evidence>
<keyword evidence="5" id="KW-1003">Cell membrane</keyword>
<dbReference type="Pfam" id="PF05653">
    <property type="entry name" value="Mg_trans_NIPA"/>
    <property type="match status" value="1"/>
</dbReference>
<feature type="transmembrane region" description="Helical" evidence="5">
    <location>
        <begin position="353"/>
        <end position="374"/>
    </location>
</feature>
<dbReference type="GO" id="GO:0015095">
    <property type="term" value="F:magnesium ion transmembrane transporter activity"/>
    <property type="evidence" value="ECO:0007669"/>
    <property type="project" value="UniProtKB-UniRule"/>
</dbReference>
<protein>
    <recommendedName>
        <fullName evidence="5">Probable magnesium transporter</fullName>
    </recommendedName>
</protein>
<feature type="transmembrane region" description="Helical" evidence="5">
    <location>
        <begin position="210"/>
        <end position="228"/>
    </location>
</feature>
<dbReference type="PANTHER" id="PTHR12570">
    <property type="match status" value="1"/>
</dbReference>
<keyword evidence="5" id="KW-0406">Ion transport</keyword>
<feature type="transmembrane region" description="Helical" evidence="5">
    <location>
        <begin position="109"/>
        <end position="130"/>
    </location>
</feature>
<gene>
    <name evidence="7" type="ORF">PPROV_000232400</name>
</gene>
<evidence type="ECO:0000313" key="7">
    <source>
        <dbReference type="EMBL" id="GHP03569.1"/>
    </source>
</evidence>
<name>A0A830HDZ1_9CHLO</name>
<dbReference type="InterPro" id="IPR008521">
    <property type="entry name" value="Mg_trans_NIPA"/>
</dbReference>
<evidence type="ECO:0000256" key="5">
    <source>
        <dbReference type="RuleBase" id="RU363078"/>
    </source>
</evidence>
<dbReference type="PANTHER" id="PTHR12570:SF9">
    <property type="entry name" value="MAGNESIUM TRANSPORTER NIPA8-RELATED"/>
    <property type="match status" value="1"/>
</dbReference>
<comment type="subunit">
    <text evidence="5">Homodimer.</text>
</comment>
<comment type="similarity">
    <text evidence="5">Belongs to the NIPA (TC 2.A.7) family.</text>
</comment>
<organism evidence="7 8">
    <name type="scientific">Pycnococcus provasolii</name>
    <dbReference type="NCBI Taxonomy" id="41880"/>
    <lineage>
        <taxon>Eukaryota</taxon>
        <taxon>Viridiplantae</taxon>
        <taxon>Chlorophyta</taxon>
        <taxon>Pseudoscourfieldiophyceae</taxon>
        <taxon>Pseudoscourfieldiales</taxon>
        <taxon>Pycnococcaceae</taxon>
        <taxon>Pycnococcus</taxon>
    </lineage>
</organism>
<keyword evidence="2 5" id="KW-0812">Transmembrane</keyword>
<feature type="transmembrane region" description="Helical" evidence="5">
    <location>
        <begin position="136"/>
        <end position="155"/>
    </location>
</feature>
<keyword evidence="5" id="KW-0967">Endosome</keyword>
<reference evidence="7" key="1">
    <citation type="submission" date="2020-10" db="EMBL/GenBank/DDBJ databases">
        <title>Unveiling of a novel bifunctional photoreceptor, Dualchrome1, isolated from a cosmopolitan green alga.</title>
        <authorList>
            <person name="Suzuki S."/>
            <person name="Kawachi M."/>
        </authorList>
    </citation>
    <scope>NUCLEOTIDE SEQUENCE</scope>
    <source>
        <strain evidence="7">NIES 2893</strain>
    </source>
</reference>
<evidence type="ECO:0000256" key="6">
    <source>
        <dbReference type="SAM" id="MobiDB-lite"/>
    </source>
</evidence>
<evidence type="ECO:0000256" key="1">
    <source>
        <dbReference type="ARBA" id="ARBA00004141"/>
    </source>
</evidence>
<evidence type="ECO:0000256" key="2">
    <source>
        <dbReference type="ARBA" id="ARBA00022692"/>
    </source>
</evidence>
<keyword evidence="8" id="KW-1185">Reference proteome</keyword>
<dbReference type="OrthoDB" id="165382at2759"/>
<feature type="transmembrane region" description="Helical" evidence="5">
    <location>
        <begin position="274"/>
        <end position="291"/>
    </location>
</feature>
<feature type="transmembrane region" description="Helical" evidence="5">
    <location>
        <begin position="235"/>
        <end position="254"/>
    </location>
</feature>
<proteinExistence type="inferred from homology"/>
<feature type="transmembrane region" description="Helical" evidence="5">
    <location>
        <begin position="167"/>
        <end position="186"/>
    </location>
</feature>
<dbReference type="EMBL" id="BNJQ01000005">
    <property type="protein sequence ID" value="GHP03569.1"/>
    <property type="molecule type" value="Genomic_DNA"/>
</dbReference>
<keyword evidence="5" id="KW-0813">Transport</keyword>
<comment type="subcellular location">
    <subcellularLocation>
        <location evidence="5">Cell membrane</location>
        <topology evidence="5">Multi-pass membrane protein</topology>
    </subcellularLocation>
    <subcellularLocation>
        <location evidence="5">Early endosome</location>
    </subcellularLocation>
    <subcellularLocation>
        <location evidence="1">Membrane</location>
        <topology evidence="1">Multi-pass membrane protein</topology>
    </subcellularLocation>
</comment>
<keyword evidence="5" id="KW-0460">Magnesium</keyword>
<comment type="caution">
    <text evidence="7">The sequence shown here is derived from an EMBL/GenBank/DDBJ whole genome shotgun (WGS) entry which is preliminary data.</text>
</comment>
<dbReference type="Proteomes" id="UP000660262">
    <property type="component" value="Unassembled WGS sequence"/>
</dbReference>
<sequence length="398" mass="42284">MPVPSPSSSSSPPSSSSSSSWWLGVLLALLGSSLESLGLALQKRAQSNVQQISRSGFGSLSSEEMRVLEDLDEDEDGGGGNSSGQIQHKNTRRRRHNKGILPAYMYERAWIVGFAVFLVGNIGDFAALGLTQQSTVSLIGGWALCVNAMVAPLLLNESFHVSSDLPAIVAILLGLFLTIAVCEPGADTTHAGGPCAETSRLVARWRKPAASLYITFVMLGGFSLLALVRRGVVRAYPFLGAVVGAVTILTAKVASESIDCVLSGENHLTPSEGATVALLTCIFAVSLPMQIHAINVSLGHNDALYHIPSFFVLWNLLSIMSSAVVYEEIKLGSRDGESFYFFGMSLTSPDPLASAWALFVLGVGSLFLGVYLVASRVRTSNGFDSVELNNNIVDSVQL</sequence>
<accession>A0A830HDZ1</accession>
<feature type="transmembrane region" description="Helical" evidence="5">
    <location>
        <begin position="20"/>
        <end position="41"/>
    </location>
</feature>
<dbReference type="AlphaFoldDB" id="A0A830HDZ1"/>
<dbReference type="GO" id="GO:0005769">
    <property type="term" value="C:early endosome"/>
    <property type="evidence" value="ECO:0007669"/>
    <property type="project" value="UniProtKB-SubCell"/>
</dbReference>
<keyword evidence="3 5" id="KW-1133">Transmembrane helix</keyword>
<comment type="function">
    <text evidence="5">Acts as a Mg(2+) transporter. Can also transport other divalent cations such as Fe(2+), Sr(2+), Ba(2+), Mn(2+) and Co(2+) but to a much less extent than Mg(2+).</text>
</comment>
<feature type="region of interest" description="Disordered" evidence="6">
    <location>
        <begin position="72"/>
        <end position="92"/>
    </location>
</feature>
<evidence type="ECO:0000313" key="8">
    <source>
        <dbReference type="Proteomes" id="UP000660262"/>
    </source>
</evidence>